<dbReference type="InterPro" id="IPR000601">
    <property type="entry name" value="PKD_dom"/>
</dbReference>
<reference evidence="3 4" key="1">
    <citation type="submission" date="2022-09" db="EMBL/GenBank/DDBJ databases">
        <title>Enrichment on poylsaccharides allowed isolation of novel metabolic and taxonomic groups of Haloarchaea.</title>
        <authorList>
            <person name="Sorokin D.Y."/>
            <person name="Elcheninov A.G."/>
            <person name="Khizhniak T.V."/>
            <person name="Kolganova T.V."/>
            <person name="Kublanov I.V."/>
        </authorList>
    </citation>
    <scope>NUCLEOTIDE SEQUENCE [LARGE SCALE GENOMIC DNA]</scope>
    <source>
        <strain evidence="3 4">AArc-m2/3/4</strain>
    </source>
</reference>
<name>A0ABT2QLX5_9EURY</name>
<keyword evidence="1" id="KW-0812">Transmembrane</keyword>
<keyword evidence="1" id="KW-0472">Membrane</keyword>
<evidence type="ECO:0000313" key="4">
    <source>
        <dbReference type="Proteomes" id="UP001320972"/>
    </source>
</evidence>
<dbReference type="Pfam" id="PF18911">
    <property type="entry name" value="PKD_4"/>
    <property type="match status" value="2"/>
</dbReference>
<feature type="transmembrane region" description="Helical" evidence="1">
    <location>
        <begin position="281"/>
        <end position="306"/>
    </location>
</feature>
<evidence type="ECO:0000313" key="3">
    <source>
        <dbReference type="EMBL" id="MCU4975943.1"/>
    </source>
</evidence>
<dbReference type="InterPro" id="IPR035986">
    <property type="entry name" value="PKD_dom_sf"/>
</dbReference>
<evidence type="ECO:0000256" key="1">
    <source>
        <dbReference type="SAM" id="Phobius"/>
    </source>
</evidence>
<feature type="transmembrane region" description="Helical" evidence="1">
    <location>
        <begin position="312"/>
        <end position="329"/>
    </location>
</feature>
<feature type="transmembrane region" description="Helical" evidence="1">
    <location>
        <begin position="252"/>
        <end position="269"/>
    </location>
</feature>
<evidence type="ECO:0000259" key="2">
    <source>
        <dbReference type="PROSITE" id="PS50093"/>
    </source>
</evidence>
<dbReference type="InterPro" id="IPR022409">
    <property type="entry name" value="PKD/Chitinase_dom"/>
</dbReference>
<feature type="domain" description="PKD" evidence="2">
    <location>
        <begin position="51"/>
        <end position="137"/>
    </location>
</feature>
<accession>A0ABT2QLX5</accession>
<keyword evidence="4" id="KW-1185">Reference proteome</keyword>
<dbReference type="SUPFAM" id="SSF49299">
    <property type="entry name" value="PKD domain"/>
    <property type="match status" value="2"/>
</dbReference>
<dbReference type="CDD" id="cd00146">
    <property type="entry name" value="PKD"/>
    <property type="match status" value="2"/>
</dbReference>
<comment type="caution">
    <text evidence="3">The sequence shown here is derived from an EMBL/GenBank/DDBJ whole genome shotgun (WGS) entry which is preliminary data.</text>
</comment>
<dbReference type="EMBL" id="JAOPKB010000030">
    <property type="protein sequence ID" value="MCU4975943.1"/>
    <property type="molecule type" value="Genomic_DNA"/>
</dbReference>
<dbReference type="PROSITE" id="PS50093">
    <property type="entry name" value="PKD"/>
    <property type="match status" value="1"/>
</dbReference>
<sequence length="347" mass="37056">MMFYDSHFDKGTTQFIFIGSGSDIRSIGNDEDGPTWVDRDPGDVGVPNQPPIATFEPDPYAPIVGETVTFDASGSSDVDGEVVSYDWTFGDGSSATGEVVDHTFDEIGTHDVALEVEDDDGGTATWEMGIYVAESEEDTRFPPEPVMSIEPEATPTGELVTFDASGSYGIEGDIVEYRWQIGDVERTGEVVDESFGGAGIKEVKLTVVDEHGTYQSTTGEVVVYAETDEDRSVIGAPLEPGDGILPGSLTSLWLVIVGGVVTVVGLLWVDNRTETDIPTWVIALPAGAVIFMLVEAVSPGAITLPIMNALDVVGPLLILGGLAVVYLLFRGWRDARAADRIDSLQGR</sequence>
<dbReference type="Proteomes" id="UP001320972">
    <property type="component" value="Unassembled WGS sequence"/>
</dbReference>
<protein>
    <submittedName>
        <fullName evidence="3">PKD domain-containing protein</fullName>
    </submittedName>
</protein>
<dbReference type="Gene3D" id="2.60.40.10">
    <property type="entry name" value="Immunoglobulins"/>
    <property type="match status" value="2"/>
</dbReference>
<organism evidence="3 4">
    <name type="scientific">Natronoglomus mannanivorans</name>
    <dbReference type="NCBI Taxonomy" id="2979990"/>
    <lineage>
        <taxon>Archaea</taxon>
        <taxon>Methanobacteriati</taxon>
        <taxon>Methanobacteriota</taxon>
        <taxon>Stenosarchaea group</taxon>
        <taxon>Halobacteria</taxon>
        <taxon>Halobacteriales</taxon>
        <taxon>Natrialbaceae</taxon>
        <taxon>Natronoglomus</taxon>
    </lineage>
</organism>
<dbReference type="SMART" id="SM00089">
    <property type="entry name" value="PKD"/>
    <property type="match status" value="2"/>
</dbReference>
<gene>
    <name evidence="3" type="ORF">OB955_25020</name>
</gene>
<proteinExistence type="predicted"/>
<dbReference type="RefSeq" id="WP_338009489.1">
    <property type="nucleotide sequence ID" value="NZ_JAOPKB010000030.1"/>
</dbReference>
<dbReference type="InterPro" id="IPR013783">
    <property type="entry name" value="Ig-like_fold"/>
</dbReference>
<keyword evidence="1" id="KW-1133">Transmembrane helix</keyword>